<dbReference type="GO" id="GO:0004067">
    <property type="term" value="F:asparaginase activity"/>
    <property type="evidence" value="ECO:0007669"/>
    <property type="project" value="UniProtKB-UniRule"/>
</dbReference>
<keyword evidence="2" id="KW-0677">Repeat</keyword>
<dbReference type="EC" id="3.5.1.1" evidence="1"/>
<dbReference type="SFLD" id="SFLDS00057">
    <property type="entry name" value="Glutaminase/Asparaginase"/>
    <property type="match status" value="1"/>
</dbReference>
<keyword evidence="3" id="KW-0378">Hydrolase</keyword>
<evidence type="ECO:0000256" key="5">
    <source>
        <dbReference type="ARBA" id="ARBA00061199"/>
    </source>
</evidence>
<evidence type="ECO:0000256" key="1">
    <source>
        <dbReference type="ARBA" id="ARBA00012920"/>
    </source>
</evidence>
<dbReference type="Pfam" id="PF00710">
    <property type="entry name" value="Asparaginase"/>
    <property type="match status" value="1"/>
</dbReference>
<evidence type="ECO:0000313" key="10">
    <source>
        <dbReference type="Proteomes" id="UP001500889"/>
    </source>
</evidence>
<feature type="domain" description="Asparaginase/glutaminase C-terminal" evidence="8">
    <location>
        <begin position="240"/>
        <end position="347"/>
    </location>
</feature>
<dbReference type="PANTHER" id="PTHR11707:SF28">
    <property type="entry name" value="60 KDA LYSOPHOSPHOLIPASE"/>
    <property type="match status" value="1"/>
</dbReference>
<evidence type="ECO:0000259" key="8">
    <source>
        <dbReference type="Pfam" id="PF17763"/>
    </source>
</evidence>
<dbReference type="InterPro" id="IPR027475">
    <property type="entry name" value="Asparaginase/glutaminase_AS2"/>
</dbReference>
<organism evidence="9 10">
    <name type="scientific">Drosophila madeirensis</name>
    <name type="common">Fruit fly</name>
    <dbReference type="NCBI Taxonomy" id="30013"/>
    <lineage>
        <taxon>Eukaryota</taxon>
        <taxon>Metazoa</taxon>
        <taxon>Ecdysozoa</taxon>
        <taxon>Arthropoda</taxon>
        <taxon>Hexapoda</taxon>
        <taxon>Insecta</taxon>
        <taxon>Pterygota</taxon>
        <taxon>Neoptera</taxon>
        <taxon>Endopterygota</taxon>
        <taxon>Diptera</taxon>
        <taxon>Brachycera</taxon>
        <taxon>Muscomorpha</taxon>
        <taxon>Ephydroidea</taxon>
        <taxon>Drosophilidae</taxon>
        <taxon>Drosophila</taxon>
        <taxon>Sophophora</taxon>
    </lineage>
</organism>
<dbReference type="FunFam" id="3.40.50.40:FF:000001">
    <property type="entry name" value="L-asparaginase 1"/>
    <property type="match status" value="1"/>
</dbReference>
<dbReference type="Proteomes" id="UP001500889">
    <property type="component" value="Chromosome U"/>
</dbReference>
<dbReference type="Gene3D" id="3.40.50.40">
    <property type="match status" value="1"/>
</dbReference>
<dbReference type="AlphaFoldDB" id="A0AAU9FI56"/>
<feature type="domain" description="L-asparaginase N-terminal" evidence="7">
    <location>
        <begin position="9"/>
        <end position="220"/>
    </location>
</feature>
<dbReference type="InterPro" id="IPR027474">
    <property type="entry name" value="L-asparaginase_N"/>
</dbReference>
<dbReference type="PROSITE" id="PS51732">
    <property type="entry name" value="ASN_GLN_ASE_3"/>
    <property type="match status" value="1"/>
</dbReference>
<dbReference type="PIRSF" id="PIRSF500176">
    <property type="entry name" value="L_ASNase"/>
    <property type="match status" value="1"/>
</dbReference>
<dbReference type="PIRSF" id="PIRSF001220">
    <property type="entry name" value="L-ASNase_gatD"/>
    <property type="match status" value="1"/>
</dbReference>
<reference evidence="9 10" key="1">
    <citation type="submission" date="2024-02" db="EMBL/GenBank/DDBJ databases">
        <title>A chromosome-level genome assembly of Drosophila madeirensis, a fruit fly species endemic to Madeira island.</title>
        <authorList>
            <person name="Tomihara K."/>
            <person name="Llopart A."/>
            <person name="Yamamoto D."/>
        </authorList>
    </citation>
    <scope>NUCLEOTIDE SEQUENCE [LARGE SCALE GENOMIC DNA]</scope>
    <source>
        <strain evidence="9 10">RF1</strain>
    </source>
</reference>
<keyword evidence="4" id="KW-0040">ANK repeat</keyword>
<dbReference type="GO" id="GO:0009066">
    <property type="term" value="P:aspartate family amino acid metabolic process"/>
    <property type="evidence" value="ECO:0007669"/>
    <property type="project" value="UniProtKB-ARBA"/>
</dbReference>
<dbReference type="SMART" id="SM00870">
    <property type="entry name" value="Asparaginase"/>
    <property type="match status" value="1"/>
</dbReference>
<dbReference type="InterPro" id="IPR006034">
    <property type="entry name" value="Asparaginase/glutaminase-like"/>
</dbReference>
<comment type="similarity">
    <text evidence="5">In the N-terminal section; belongs to the asparaginase 1 family.</text>
</comment>
<dbReference type="PROSITE" id="PS00917">
    <property type="entry name" value="ASN_GLN_ASE_2"/>
    <property type="match status" value="1"/>
</dbReference>
<dbReference type="FunFam" id="3.40.50.1170:FF:000003">
    <property type="entry name" value="60 kDa lysophospholipase"/>
    <property type="match status" value="1"/>
</dbReference>
<dbReference type="Gene3D" id="3.40.50.1170">
    <property type="entry name" value="L-asparaginase, N-terminal domain"/>
    <property type="match status" value="1"/>
</dbReference>
<evidence type="ECO:0000259" key="7">
    <source>
        <dbReference type="Pfam" id="PF00710"/>
    </source>
</evidence>
<dbReference type="PANTHER" id="PTHR11707">
    <property type="entry name" value="L-ASPARAGINASE"/>
    <property type="match status" value="1"/>
</dbReference>
<evidence type="ECO:0000256" key="4">
    <source>
        <dbReference type="ARBA" id="ARBA00023043"/>
    </source>
</evidence>
<keyword evidence="10" id="KW-1185">Reference proteome</keyword>
<dbReference type="InterPro" id="IPR027473">
    <property type="entry name" value="L-asparaginase_C"/>
</dbReference>
<dbReference type="InterPro" id="IPR040919">
    <property type="entry name" value="Asparaginase_C"/>
</dbReference>
<dbReference type="Pfam" id="PF17763">
    <property type="entry name" value="Asparaginase_C"/>
    <property type="match status" value="1"/>
</dbReference>
<proteinExistence type="inferred from homology"/>
<feature type="active site" evidence="6">
    <location>
        <position position="117"/>
    </location>
</feature>
<dbReference type="EMBL" id="AP029264">
    <property type="protein sequence ID" value="BFF95270.1"/>
    <property type="molecule type" value="Genomic_DNA"/>
</dbReference>
<sequence>MSKYFDVKRVLVIYTGGTFGMVPKDDGVLVPKPKALENFLRQDASLHDPNLRVPEEHKEELALPLVKGELCRVLYQIFEYDPLLDSSEMGGIDWMRIANDISSRHESFDGFVVIHGTDTMAYTASALSFMLDNLAKPVVVTGSQIPIYEKHTDGKNNLVSSLIIAGCYKIPEVCVVFANKLLRGNRTVKVNCNALEAFDSPNAPLLGTFNGDIHINRSQIRPAPRDKLIAVTGVLEKNLATLKITPDISINVIRSALAEPIKGVVLESYGTGNIPSKRTEIIDLLQEAVNRNVIIVNCTQCLSGSVAAIYDAGAELKEVGVLSGSDITSEAAYTKLAYVLGSNVPHQRKIKLMKANLRGEMTVTASA</sequence>
<evidence type="ECO:0000256" key="2">
    <source>
        <dbReference type="ARBA" id="ARBA00022737"/>
    </source>
</evidence>
<dbReference type="SUPFAM" id="SSF53774">
    <property type="entry name" value="Glutaminase/Asparaginase"/>
    <property type="match status" value="1"/>
</dbReference>
<dbReference type="InterPro" id="IPR037152">
    <property type="entry name" value="L-asparaginase_N_sf"/>
</dbReference>
<evidence type="ECO:0000256" key="6">
    <source>
        <dbReference type="PROSITE-ProRule" id="PRU10100"/>
    </source>
</evidence>
<evidence type="ECO:0000256" key="3">
    <source>
        <dbReference type="ARBA" id="ARBA00022801"/>
    </source>
</evidence>
<protein>
    <recommendedName>
        <fullName evidence="1">asparaginase</fullName>
        <ecNumber evidence="1">3.5.1.1</ecNumber>
    </recommendedName>
</protein>
<dbReference type="InterPro" id="IPR041725">
    <property type="entry name" value="L-asparaginase_I"/>
</dbReference>
<name>A0AAU9FI56_DROMD</name>
<accession>A0AAU9FI56</accession>
<gene>
    <name evidence="9" type="ORF">DMAD_12706</name>
</gene>
<evidence type="ECO:0000313" key="9">
    <source>
        <dbReference type="EMBL" id="BFF95270.1"/>
    </source>
</evidence>
<dbReference type="PRINTS" id="PR00139">
    <property type="entry name" value="ASNGLNASE"/>
</dbReference>
<dbReference type="CDD" id="cd08963">
    <property type="entry name" value="L-asparaginase_I"/>
    <property type="match status" value="1"/>
</dbReference>
<dbReference type="InterPro" id="IPR036152">
    <property type="entry name" value="Asp/glu_Ase-like_sf"/>
</dbReference>